<evidence type="ECO:0000256" key="4">
    <source>
        <dbReference type="ARBA" id="ARBA00022614"/>
    </source>
</evidence>
<dbReference type="Pfam" id="PF13516">
    <property type="entry name" value="LRR_6"/>
    <property type="match status" value="1"/>
</dbReference>
<evidence type="ECO:0000259" key="10">
    <source>
        <dbReference type="Pfam" id="PF13290"/>
    </source>
</evidence>
<evidence type="ECO:0000256" key="9">
    <source>
        <dbReference type="PROSITE-ProRule" id="PRU00339"/>
    </source>
</evidence>
<evidence type="ECO:0000256" key="2">
    <source>
        <dbReference type="ARBA" id="ARBA00010999"/>
    </source>
</evidence>
<dbReference type="SUPFAM" id="SSF48452">
    <property type="entry name" value="TPR-like"/>
    <property type="match status" value="1"/>
</dbReference>
<evidence type="ECO:0000256" key="6">
    <source>
        <dbReference type="ARBA" id="ARBA00022763"/>
    </source>
</evidence>
<dbReference type="GO" id="GO:0006281">
    <property type="term" value="P:DNA repair"/>
    <property type="evidence" value="ECO:0007669"/>
    <property type="project" value="UniProtKB-KW"/>
</dbReference>
<comment type="caution">
    <text evidence="11">The sequence shown here is derived from an EMBL/GenBank/DDBJ whole genome shotgun (WGS) entry which is preliminary data.</text>
</comment>
<proteinExistence type="inferred from homology"/>
<keyword evidence="8" id="KW-0234">DNA repair</keyword>
<feature type="repeat" description="TPR" evidence="9">
    <location>
        <begin position="68"/>
        <end position="101"/>
    </location>
</feature>
<sequence>MKRVLKIVIPLVLVLALLGAAAWFFLFYRSDLTADFLAGRAANLVEKGRYNRAITYYNWAWSLQGEGDEIPLALAEAYAGAGNYTKAEYTLVRAIQENPEDVSLYVELCRVYVQQDKLLDAVQMLDRTADESVREELAELRPAAPTLSPENGYYSEYIEVTADGGGNDVYLTIDGEYPSMEEDLYEGPVTLPGGETMVLAIAVDETGLVSTAVQNGYTIGGVVEPVTLTDPAVDAAAREALGVTAGETLMTDDLWNIASLTLPETVADLSDLRWFTGLRTLTVQNVSGLDFTPLSQLTKLTELDLSGCTISSGSLDAIGGLTSLQRLRLNNCALTDIGALSQLTKLKELQLADNSLSEIGVLSLMLDLETVTLTNNPITSIASLSACGKLQYLDISGCDVTALAALSDKQQLTTLLAGNNTITDLSVLSGCSALSVLEVQYNLVSDISVLAQLPALTQFNGNNNQITAVPDFDEANSVLQIFRVDNNQIEDLSGLAGINSLNYVYADYNQVKTILPLADNINLIQVNVWDNPIPEEDVKALQEHSIIVNYNPNYEPPEEAAEE</sequence>
<dbReference type="PROSITE" id="PS51450">
    <property type="entry name" value="LRR"/>
    <property type="match status" value="3"/>
</dbReference>
<name>A0A9D1DH60_9FIRM</name>
<dbReference type="Proteomes" id="UP000824239">
    <property type="component" value="Unassembled WGS sequence"/>
</dbReference>
<dbReference type="EMBL" id="DVHE01000039">
    <property type="protein sequence ID" value="HIR50564.1"/>
    <property type="molecule type" value="Genomic_DNA"/>
</dbReference>
<dbReference type="InterPro" id="IPR050836">
    <property type="entry name" value="SDS22/Internalin_LRR"/>
</dbReference>
<dbReference type="Pfam" id="PF14559">
    <property type="entry name" value="TPR_19"/>
    <property type="match status" value="1"/>
</dbReference>
<dbReference type="GO" id="GO:0005694">
    <property type="term" value="C:chromosome"/>
    <property type="evidence" value="ECO:0007669"/>
    <property type="project" value="UniProtKB-SubCell"/>
</dbReference>
<dbReference type="PANTHER" id="PTHR46652:SF3">
    <property type="entry name" value="LEUCINE-RICH REPEAT-CONTAINING PROTEIN 9"/>
    <property type="match status" value="1"/>
</dbReference>
<dbReference type="PANTHER" id="PTHR46652">
    <property type="entry name" value="LEUCINE-RICH REPEAT AND IQ DOMAIN-CONTAINING PROTEIN 1-RELATED"/>
    <property type="match status" value="1"/>
</dbReference>
<gene>
    <name evidence="11" type="ORF">IAA53_04650</name>
</gene>
<organism evidence="11 12">
    <name type="scientific">Candidatus Avoscillospira avicola</name>
    <dbReference type="NCBI Taxonomy" id="2840706"/>
    <lineage>
        <taxon>Bacteria</taxon>
        <taxon>Bacillati</taxon>
        <taxon>Bacillota</taxon>
        <taxon>Clostridia</taxon>
        <taxon>Eubacteriales</taxon>
        <taxon>Oscillospiraceae</taxon>
        <taxon>Oscillospiraceae incertae sedis</taxon>
        <taxon>Candidatus Avoscillospira</taxon>
    </lineage>
</organism>
<dbReference type="InterPro" id="IPR019734">
    <property type="entry name" value="TPR_rpt"/>
</dbReference>
<evidence type="ECO:0000256" key="7">
    <source>
        <dbReference type="ARBA" id="ARBA00022853"/>
    </source>
</evidence>
<comment type="subcellular location">
    <subcellularLocation>
        <location evidence="1">Chromosome</location>
    </subcellularLocation>
</comment>
<dbReference type="InterPro" id="IPR001611">
    <property type="entry name" value="Leu-rich_rpt"/>
</dbReference>
<evidence type="ECO:0000256" key="8">
    <source>
        <dbReference type="ARBA" id="ARBA00023204"/>
    </source>
</evidence>
<feature type="domain" description="GH29D-like beta-sandwich" evidence="10">
    <location>
        <begin position="149"/>
        <end position="213"/>
    </location>
</feature>
<dbReference type="InterPro" id="IPR025875">
    <property type="entry name" value="Leu-rich_rpt_4"/>
</dbReference>
<keyword evidence="9" id="KW-0802">TPR repeat</keyword>
<evidence type="ECO:0000256" key="1">
    <source>
        <dbReference type="ARBA" id="ARBA00004286"/>
    </source>
</evidence>
<dbReference type="PROSITE" id="PS50005">
    <property type="entry name" value="TPR"/>
    <property type="match status" value="1"/>
</dbReference>
<keyword evidence="4" id="KW-0433">Leucine-rich repeat</keyword>
<dbReference type="InterPro" id="IPR032675">
    <property type="entry name" value="LRR_dom_sf"/>
</dbReference>
<dbReference type="Gene3D" id="3.80.10.10">
    <property type="entry name" value="Ribonuclease Inhibitor"/>
    <property type="match status" value="1"/>
</dbReference>
<dbReference type="SMART" id="SM00369">
    <property type="entry name" value="LRR_TYP"/>
    <property type="match status" value="5"/>
</dbReference>
<dbReference type="InterPro" id="IPR003591">
    <property type="entry name" value="Leu-rich_rpt_typical-subtyp"/>
</dbReference>
<dbReference type="SUPFAM" id="SSF52058">
    <property type="entry name" value="L domain-like"/>
    <property type="match status" value="1"/>
</dbReference>
<keyword evidence="3" id="KW-0158">Chromosome</keyword>
<reference evidence="11" key="2">
    <citation type="journal article" date="2021" name="PeerJ">
        <title>Extensive microbial diversity within the chicken gut microbiome revealed by metagenomics and culture.</title>
        <authorList>
            <person name="Gilroy R."/>
            <person name="Ravi A."/>
            <person name="Getino M."/>
            <person name="Pursley I."/>
            <person name="Horton D.L."/>
            <person name="Alikhan N.F."/>
            <person name="Baker D."/>
            <person name="Gharbi K."/>
            <person name="Hall N."/>
            <person name="Watson M."/>
            <person name="Adriaenssens E.M."/>
            <person name="Foster-Nyarko E."/>
            <person name="Jarju S."/>
            <person name="Secka A."/>
            <person name="Antonio M."/>
            <person name="Oren A."/>
            <person name="Chaudhuri R.R."/>
            <person name="La Ragione R."/>
            <person name="Hildebrand F."/>
            <person name="Pallen M.J."/>
        </authorList>
    </citation>
    <scope>NUCLEOTIDE SEQUENCE</scope>
    <source>
        <strain evidence="11">ChiBcec15-4380</strain>
    </source>
</reference>
<keyword evidence="6" id="KW-0227">DNA damage</keyword>
<dbReference type="GO" id="GO:0006325">
    <property type="term" value="P:chromatin organization"/>
    <property type="evidence" value="ECO:0007669"/>
    <property type="project" value="UniProtKB-KW"/>
</dbReference>
<evidence type="ECO:0000256" key="5">
    <source>
        <dbReference type="ARBA" id="ARBA00022737"/>
    </source>
</evidence>
<dbReference type="InterPro" id="IPR011990">
    <property type="entry name" value="TPR-like_helical_dom_sf"/>
</dbReference>
<comment type="similarity">
    <text evidence="2">Belongs to the Tonsoku family.</text>
</comment>
<evidence type="ECO:0000256" key="3">
    <source>
        <dbReference type="ARBA" id="ARBA00022454"/>
    </source>
</evidence>
<keyword evidence="5" id="KW-0677">Repeat</keyword>
<dbReference type="Gene3D" id="1.25.40.10">
    <property type="entry name" value="Tetratricopeptide repeat domain"/>
    <property type="match status" value="1"/>
</dbReference>
<evidence type="ECO:0000313" key="11">
    <source>
        <dbReference type="EMBL" id="HIR50564.1"/>
    </source>
</evidence>
<protein>
    <submittedName>
        <fullName evidence="11">Leucine-rich repeat domain-containing protein</fullName>
    </submittedName>
</protein>
<reference evidence="11" key="1">
    <citation type="submission" date="2020-10" db="EMBL/GenBank/DDBJ databases">
        <authorList>
            <person name="Gilroy R."/>
        </authorList>
    </citation>
    <scope>NUCLEOTIDE SEQUENCE</scope>
    <source>
        <strain evidence="11">ChiBcec15-4380</strain>
    </source>
</reference>
<evidence type="ECO:0000313" key="12">
    <source>
        <dbReference type="Proteomes" id="UP000824239"/>
    </source>
</evidence>
<dbReference type="Pfam" id="PF13290">
    <property type="entry name" value="CHB_HEX_C_1"/>
    <property type="match status" value="1"/>
</dbReference>
<dbReference type="InterPro" id="IPR059177">
    <property type="entry name" value="GH29D-like_dom"/>
</dbReference>
<dbReference type="AlphaFoldDB" id="A0A9D1DH60"/>
<keyword evidence="7" id="KW-0156">Chromatin regulator</keyword>
<accession>A0A9D1DH60</accession>
<dbReference type="Pfam" id="PF12799">
    <property type="entry name" value="LRR_4"/>
    <property type="match status" value="1"/>
</dbReference>